<name>A0ABQ5I6Y3_9ASTR</name>
<proteinExistence type="predicted"/>
<evidence type="ECO:0000313" key="2">
    <source>
        <dbReference type="Proteomes" id="UP001151760"/>
    </source>
</evidence>
<reference evidence="1" key="1">
    <citation type="journal article" date="2022" name="Int. J. Mol. Sci.">
        <title>Draft Genome of Tanacetum Coccineum: Genomic Comparison of Closely Related Tanacetum-Family Plants.</title>
        <authorList>
            <person name="Yamashiro T."/>
            <person name="Shiraishi A."/>
            <person name="Nakayama K."/>
            <person name="Satake H."/>
        </authorList>
    </citation>
    <scope>NUCLEOTIDE SEQUENCE</scope>
</reference>
<evidence type="ECO:0000313" key="1">
    <source>
        <dbReference type="EMBL" id="GJT95883.1"/>
    </source>
</evidence>
<organism evidence="1 2">
    <name type="scientific">Tanacetum coccineum</name>
    <dbReference type="NCBI Taxonomy" id="301880"/>
    <lineage>
        <taxon>Eukaryota</taxon>
        <taxon>Viridiplantae</taxon>
        <taxon>Streptophyta</taxon>
        <taxon>Embryophyta</taxon>
        <taxon>Tracheophyta</taxon>
        <taxon>Spermatophyta</taxon>
        <taxon>Magnoliopsida</taxon>
        <taxon>eudicotyledons</taxon>
        <taxon>Gunneridae</taxon>
        <taxon>Pentapetalae</taxon>
        <taxon>asterids</taxon>
        <taxon>campanulids</taxon>
        <taxon>Asterales</taxon>
        <taxon>Asteraceae</taxon>
        <taxon>Asteroideae</taxon>
        <taxon>Anthemideae</taxon>
        <taxon>Anthemidinae</taxon>
        <taxon>Tanacetum</taxon>
    </lineage>
</organism>
<dbReference type="EMBL" id="BQNB010020431">
    <property type="protein sequence ID" value="GJT95883.1"/>
    <property type="molecule type" value="Genomic_DNA"/>
</dbReference>
<dbReference type="Proteomes" id="UP001151760">
    <property type="component" value="Unassembled WGS sequence"/>
</dbReference>
<accession>A0ABQ5I6Y3</accession>
<dbReference type="InterPro" id="IPR006912">
    <property type="entry name" value="Harbinger_derived_prot"/>
</dbReference>
<keyword evidence="2" id="KW-1185">Reference proteome</keyword>
<comment type="caution">
    <text evidence="1">The sequence shown here is derived from an EMBL/GenBank/DDBJ whole genome shotgun (WGS) entry which is preliminary data.</text>
</comment>
<dbReference type="PANTHER" id="PTHR47150:SF4">
    <property type="entry name" value="HARBINGER TRANSPOSASE-DERIVED PROTEIN-RELATED"/>
    <property type="match status" value="1"/>
</dbReference>
<protein>
    <submittedName>
        <fullName evidence="1">ALP1-like protein</fullName>
    </submittedName>
</protein>
<sequence length="242" mass="27916">MAYFSEHPQYDEAIFRDNFRMSRRLFTKIVQEVTDTSPFLQQRDDCTGQLDISSLMKCNFAIHQLAYGSVPYSLDEYLQIGATTACKSLQILCKVFMNLYGEEFLRKPTYTDMKKLYARHDEKHGFPEMLGSIDSTHWSWANCPVAYRAQFSRGGHGPDSFILLEAIASNDLWIWHAFFGVSEMNNDVNVLRQSLIFNDLKSGRAPDVSFMANNVPYKRGYYLTDGIYPQWSFLIKSIKKSG</sequence>
<gene>
    <name evidence="1" type="ORF">Tco_1091401</name>
</gene>
<dbReference type="PANTHER" id="PTHR47150">
    <property type="entry name" value="OS12G0169200 PROTEIN"/>
    <property type="match status" value="1"/>
</dbReference>
<reference evidence="1" key="2">
    <citation type="submission" date="2022-01" db="EMBL/GenBank/DDBJ databases">
        <authorList>
            <person name="Yamashiro T."/>
            <person name="Shiraishi A."/>
            <person name="Satake H."/>
            <person name="Nakayama K."/>
        </authorList>
    </citation>
    <scope>NUCLEOTIDE SEQUENCE</scope>
</reference>
<dbReference type="Pfam" id="PF04827">
    <property type="entry name" value="Plant_tran"/>
    <property type="match status" value="1"/>
</dbReference>